<dbReference type="Proteomes" id="UP000095447">
    <property type="component" value="Unassembled WGS sequence"/>
</dbReference>
<dbReference type="RefSeq" id="WP_015524522.1">
    <property type="nucleotide sequence ID" value="NZ_CYZA01000001.1"/>
</dbReference>
<proteinExistence type="predicted"/>
<dbReference type="EMBL" id="CYZA01000001">
    <property type="protein sequence ID" value="CUN35584.1"/>
    <property type="molecule type" value="Genomic_DNA"/>
</dbReference>
<sequence>MTLEELAGMLEKAGFPFAYDHFAEGESPDPPFICYLLPGSDNFAADGRVYFRISEVRIELYTDRKDPGAETLVETVLDDAGIFYNKSEVWIQSEKLYEVLYSMEL</sequence>
<evidence type="ECO:0008006" key="3">
    <source>
        <dbReference type="Google" id="ProtNLM"/>
    </source>
</evidence>
<evidence type="ECO:0000313" key="1">
    <source>
        <dbReference type="EMBL" id="CUN35584.1"/>
    </source>
</evidence>
<protein>
    <recommendedName>
        <fullName evidence="3">Prophage pi2 protein 38</fullName>
    </recommendedName>
</protein>
<accession>A0A173W849</accession>
<dbReference type="AlphaFoldDB" id="A0A173W849"/>
<gene>
    <name evidence="1" type="ORF">ERS852395_00010</name>
</gene>
<evidence type="ECO:0000313" key="2">
    <source>
        <dbReference type="Proteomes" id="UP000095447"/>
    </source>
</evidence>
<organism evidence="1 2">
    <name type="scientific">Blautia obeum</name>
    <dbReference type="NCBI Taxonomy" id="40520"/>
    <lineage>
        <taxon>Bacteria</taxon>
        <taxon>Bacillati</taxon>
        <taxon>Bacillota</taxon>
        <taxon>Clostridia</taxon>
        <taxon>Lachnospirales</taxon>
        <taxon>Lachnospiraceae</taxon>
        <taxon>Blautia</taxon>
    </lineage>
</organism>
<name>A0A173W849_9FIRM</name>
<reference evidence="1 2" key="1">
    <citation type="submission" date="2015-09" db="EMBL/GenBank/DDBJ databases">
        <authorList>
            <consortium name="Pathogen Informatics"/>
        </authorList>
    </citation>
    <scope>NUCLEOTIDE SEQUENCE [LARGE SCALE GENOMIC DNA]</scope>
    <source>
        <strain evidence="1 2">2789STDY5608838</strain>
    </source>
</reference>